<evidence type="ECO:0000313" key="2">
    <source>
        <dbReference type="Proteomes" id="UP000588491"/>
    </source>
</evidence>
<proteinExistence type="predicted"/>
<name>A0A7Y0PNJ4_9BACI</name>
<dbReference type="RefSeq" id="WP_169188445.1">
    <property type="nucleotide sequence ID" value="NZ_JABBPK010000001.1"/>
</dbReference>
<evidence type="ECO:0000313" key="1">
    <source>
        <dbReference type="EMBL" id="NMO77539.1"/>
    </source>
</evidence>
<dbReference type="EMBL" id="JABBPK010000001">
    <property type="protein sequence ID" value="NMO77539.1"/>
    <property type="molecule type" value="Genomic_DNA"/>
</dbReference>
<evidence type="ECO:0008006" key="3">
    <source>
        <dbReference type="Google" id="ProtNLM"/>
    </source>
</evidence>
<reference evidence="1 2" key="1">
    <citation type="submission" date="2020-04" db="EMBL/GenBank/DDBJ databases">
        <title>Bacillus sp. UniB3 isolated from commercial digestive syrup.</title>
        <authorList>
            <person name="Thorat V."/>
            <person name="Kirdat K."/>
            <person name="Tiwarekar B."/>
            <person name="Yadav A."/>
        </authorList>
    </citation>
    <scope>NUCLEOTIDE SEQUENCE [LARGE SCALE GENOMIC DNA]</scope>
    <source>
        <strain evidence="1 2">UniB3</strain>
    </source>
</reference>
<gene>
    <name evidence="1" type="ORF">HHU08_11085</name>
</gene>
<protein>
    <recommendedName>
        <fullName evidence="3">Ribosomal protein S7</fullName>
    </recommendedName>
</protein>
<dbReference type="Proteomes" id="UP000588491">
    <property type="component" value="Unassembled WGS sequence"/>
</dbReference>
<comment type="caution">
    <text evidence="1">The sequence shown here is derived from an EMBL/GenBank/DDBJ whole genome shotgun (WGS) entry which is preliminary data.</text>
</comment>
<organism evidence="1 2">
    <name type="scientific">Niallia alba</name>
    <dbReference type="NCBI Taxonomy" id="2729105"/>
    <lineage>
        <taxon>Bacteria</taxon>
        <taxon>Bacillati</taxon>
        <taxon>Bacillota</taxon>
        <taxon>Bacilli</taxon>
        <taxon>Bacillales</taxon>
        <taxon>Bacillaceae</taxon>
        <taxon>Niallia</taxon>
    </lineage>
</organism>
<sequence>MNKKQATHLYALVYPIIRNKKTAKKIVIDMLRIDQKLGEKELARKAINRAIETVKR</sequence>
<keyword evidence="2" id="KW-1185">Reference proteome</keyword>
<accession>A0A7Y0PNJ4</accession>
<dbReference type="AlphaFoldDB" id="A0A7Y0PNJ4"/>